<organism evidence="2">
    <name type="scientific">Rothia mucilaginosa</name>
    <dbReference type="NCBI Taxonomy" id="43675"/>
    <lineage>
        <taxon>Bacteria</taxon>
        <taxon>Bacillati</taxon>
        <taxon>Actinomycetota</taxon>
        <taxon>Actinomycetes</taxon>
        <taxon>Micrococcales</taxon>
        <taxon>Micrococcaceae</taxon>
        <taxon>Rothia</taxon>
    </lineage>
</organism>
<evidence type="ECO:0000256" key="1">
    <source>
        <dbReference type="SAM" id="Phobius"/>
    </source>
</evidence>
<dbReference type="EMBL" id="AP014938">
    <property type="protein sequence ID" value="BAS20040.1"/>
    <property type="molecule type" value="Genomic_DNA"/>
</dbReference>
<sequence length="125" mass="13694">MSASVFFLILAILVCTFVVIQVRHQRMKERYAALWLIIGAIIIVLGAFPTLLNGVADFVGVALPVNLLFLLSILLLMGVSIHLTLELSRLSEKTRILAEEVAILKALQEQPEGAAGAKKRNQQDS</sequence>
<evidence type="ECO:0000313" key="2">
    <source>
        <dbReference type="EMBL" id="BAS20040.1"/>
    </source>
</evidence>
<dbReference type="PATRIC" id="fig|43675.28.peg.811"/>
<protein>
    <recommendedName>
        <fullName evidence="4">DUF2304 domain-containing protein</fullName>
    </recommendedName>
</protein>
<name>A0A0K2RZ20_9MICC</name>
<reference evidence="3" key="1">
    <citation type="submission" date="2015-08" db="EMBL/GenBank/DDBJ databases">
        <title>Complete genome sequence of Rothia mucilaginosa strain NUM-Rm6536.</title>
        <authorList>
            <person name="Nambu T."/>
        </authorList>
    </citation>
    <scope>NUCLEOTIDE SEQUENCE [LARGE SCALE GENOMIC DNA]</scope>
    <source>
        <strain evidence="3">NUM-Rm6536</strain>
    </source>
</reference>
<dbReference type="AlphaFoldDB" id="A0A0K2RZ20"/>
<proteinExistence type="predicted"/>
<dbReference type="RefSeq" id="WP_060824149.1">
    <property type="nucleotide sequence ID" value="NZ_AP014938.1"/>
</dbReference>
<feature type="transmembrane region" description="Helical" evidence="1">
    <location>
        <begin position="34"/>
        <end position="52"/>
    </location>
</feature>
<keyword evidence="1" id="KW-1133">Transmembrane helix</keyword>
<feature type="transmembrane region" description="Helical" evidence="1">
    <location>
        <begin position="58"/>
        <end position="85"/>
    </location>
</feature>
<dbReference type="Pfam" id="PF10066">
    <property type="entry name" value="DUF2304"/>
    <property type="match status" value="1"/>
</dbReference>
<keyword evidence="1" id="KW-0812">Transmembrane</keyword>
<accession>A0A0K2RZ20</accession>
<feature type="transmembrane region" description="Helical" evidence="1">
    <location>
        <begin position="6"/>
        <end position="22"/>
    </location>
</feature>
<dbReference type="InterPro" id="IPR019277">
    <property type="entry name" value="DUF2304"/>
</dbReference>
<gene>
    <name evidence="2" type="ORF">RM6536_0793</name>
</gene>
<evidence type="ECO:0000313" key="3">
    <source>
        <dbReference type="Proteomes" id="UP000066203"/>
    </source>
</evidence>
<dbReference type="Proteomes" id="UP000066203">
    <property type="component" value="Chromosome"/>
</dbReference>
<evidence type="ECO:0008006" key="4">
    <source>
        <dbReference type="Google" id="ProtNLM"/>
    </source>
</evidence>
<keyword evidence="1" id="KW-0472">Membrane</keyword>